<dbReference type="EMBL" id="VSRR010000948">
    <property type="protein sequence ID" value="MPC21170.1"/>
    <property type="molecule type" value="Genomic_DNA"/>
</dbReference>
<organism evidence="1 2">
    <name type="scientific">Portunus trituberculatus</name>
    <name type="common">Swimming crab</name>
    <name type="synonym">Neptunus trituberculatus</name>
    <dbReference type="NCBI Taxonomy" id="210409"/>
    <lineage>
        <taxon>Eukaryota</taxon>
        <taxon>Metazoa</taxon>
        <taxon>Ecdysozoa</taxon>
        <taxon>Arthropoda</taxon>
        <taxon>Crustacea</taxon>
        <taxon>Multicrustacea</taxon>
        <taxon>Malacostraca</taxon>
        <taxon>Eumalacostraca</taxon>
        <taxon>Eucarida</taxon>
        <taxon>Decapoda</taxon>
        <taxon>Pleocyemata</taxon>
        <taxon>Brachyura</taxon>
        <taxon>Eubrachyura</taxon>
        <taxon>Portunoidea</taxon>
        <taxon>Portunidae</taxon>
        <taxon>Portuninae</taxon>
        <taxon>Portunus</taxon>
    </lineage>
</organism>
<sequence length="162" mass="18130">MRCNEYSNKIVKTKAWEELCTIFVPGFKEMDSSGKNKAIMCFGVHAETEISKCGGVTQFCGRLTSVVCHCGRHTMSPVCSKHDHIVLTQQVVTVLPALRKKYYDYLGPFSCLPTSHRKKNQGLWSDGSVNTASTTICSSCNTNMAITQYSNNYTTYLTYNIQ</sequence>
<dbReference type="AlphaFoldDB" id="A0A5B7DIE8"/>
<name>A0A5B7DIE8_PORTR</name>
<dbReference type="Proteomes" id="UP000324222">
    <property type="component" value="Unassembled WGS sequence"/>
</dbReference>
<comment type="caution">
    <text evidence="1">The sequence shown here is derived from an EMBL/GenBank/DDBJ whole genome shotgun (WGS) entry which is preliminary data.</text>
</comment>
<gene>
    <name evidence="1" type="ORF">E2C01_014146</name>
</gene>
<reference evidence="1 2" key="1">
    <citation type="submission" date="2019-05" db="EMBL/GenBank/DDBJ databases">
        <title>Another draft genome of Portunus trituberculatus and its Hox gene families provides insights of decapod evolution.</title>
        <authorList>
            <person name="Jeong J.-H."/>
            <person name="Song I."/>
            <person name="Kim S."/>
            <person name="Choi T."/>
            <person name="Kim D."/>
            <person name="Ryu S."/>
            <person name="Kim W."/>
        </authorList>
    </citation>
    <scope>NUCLEOTIDE SEQUENCE [LARGE SCALE GENOMIC DNA]</scope>
    <source>
        <tissue evidence="1">Muscle</tissue>
    </source>
</reference>
<proteinExistence type="predicted"/>
<evidence type="ECO:0000313" key="1">
    <source>
        <dbReference type="EMBL" id="MPC21170.1"/>
    </source>
</evidence>
<accession>A0A5B7DIE8</accession>
<evidence type="ECO:0000313" key="2">
    <source>
        <dbReference type="Proteomes" id="UP000324222"/>
    </source>
</evidence>
<protein>
    <submittedName>
        <fullName evidence="1">Uncharacterized protein</fullName>
    </submittedName>
</protein>
<keyword evidence="2" id="KW-1185">Reference proteome</keyword>